<evidence type="ECO:0000256" key="3">
    <source>
        <dbReference type="SAM" id="Coils"/>
    </source>
</evidence>
<dbReference type="PANTHER" id="PTHR48111">
    <property type="entry name" value="REGULATOR OF RPOS"/>
    <property type="match status" value="1"/>
</dbReference>
<dbReference type="PROSITE" id="PS50110">
    <property type="entry name" value="RESPONSE_REGULATORY"/>
    <property type="match status" value="1"/>
</dbReference>
<organism evidence="6 7">
    <name type="scientific">Rhodobacter xanthinilyticus</name>
    <dbReference type="NCBI Taxonomy" id="1850250"/>
    <lineage>
        <taxon>Bacteria</taxon>
        <taxon>Pseudomonadati</taxon>
        <taxon>Pseudomonadota</taxon>
        <taxon>Alphaproteobacteria</taxon>
        <taxon>Rhodobacterales</taxon>
        <taxon>Rhodobacter group</taxon>
        <taxon>Rhodobacter</taxon>
    </lineage>
</organism>
<dbReference type="KEGG" id="rhp:LPB142_08755"/>
<keyword evidence="3" id="KW-0175">Coiled coil</keyword>
<dbReference type="AlphaFoldDB" id="A0A1D9MC63"/>
<dbReference type="GO" id="GO:0005829">
    <property type="term" value="C:cytosol"/>
    <property type="evidence" value="ECO:0007669"/>
    <property type="project" value="TreeGrafter"/>
</dbReference>
<reference evidence="6 7" key="1">
    <citation type="submission" date="2016-10" db="EMBL/GenBank/DDBJ databases">
        <title>Rhodobacter sp. LPB0142, isolated from sea water.</title>
        <authorList>
            <person name="Kim E."/>
            <person name="Yi H."/>
        </authorList>
    </citation>
    <scope>NUCLEOTIDE SEQUENCE [LARGE SCALE GENOMIC DNA]</scope>
    <source>
        <strain evidence="6 7">LPB0142</strain>
    </source>
</reference>
<dbReference type="Pfam" id="PF00072">
    <property type="entry name" value="Response_reg"/>
    <property type="match status" value="1"/>
</dbReference>
<evidence type="ECO:0000313" key="7">
    <source>
        <dbReference type="Proteomes" id="UP000176562"/>
    </source>
</evidence>
<proteinExistence type="predicted"/>
<sequence length="267" mass="28746">MSGPLRVLIVDDEPIAARRMQRLLRAEPGVEVVGVAQDGAAALVAVRAQAPEVILLDIEMPGGDGFALLDRLGPEAPVCIFVTAFDHHALRAFEREAVDYLTKPVAPARLAEALGRARARRAARESGEEIAELRAALATLRRALAPAAAAPPAAPMLWVTRRGQQIRLAPETLDHLTAERDYTRLHQGDQSYLMTESLGALAERLAPLGFLRVHRSVVVRLGAIARIESGRHGALRVVLSSGAALPVGRSHAARLRAWQEGERGARP</sequence>
<name>A0A1D9MC63_9RHOB</name>
<dbReference type="Gene3D" id="3.40.50.2300">
    <property type="match status" value="1"/>
</dbReference>
<dbReference type="SMART" id="SM00850">
    <property type="entry name" value="LytTR"/>
    <property type="match status" value="1"/>
</dbReference>
<feature type="domain" description="Response regulatory" evidence="4">
    <location>
        <begin position="6"/>
        <end position="118"/>
    </location>
</feature>
<dbReference type="InterPro" id="IPR011006">
    <property type="entry name" value="CheY-like_superfamily"/>
</dbReference>
<dbReference type="InterPro" id="IPR007492">
    <property type="entry name" value="LytTR_DNA-bd_dom"/>
</dbReference>
<dbReference type="Proteomes" id="UP000176562">
    <property type="component" value="Chromosome"/>
</dbReference>
<dbReference type="RefSeq" id="WP_071166145.1">
    <property type="nucleotide sequence ID" value="NZ_CP017781.1"/>
</dbReference>
<dbReference type="GO" id="GO:0000156">
    <property type="term" value="F:phosphorelay response regulator activity"/>
    <property type="evidence" value="ECO:0007669"/>
    <property type="project" value="TreeGrafter"/>
</dbReference>
<evidence type="ECO:0000259" key="4">
    <source>
        <dbReference type="PROSITE" id="PS50110"/>
    </source>
</evidence>
<dbReference type="GO" id="GO:0032993">
    <property type="term" value="C:protein-DNA complex"/>
    <property type="evidence" value="ECO:0007669"/>
    <property type="project" value="TreeGrafter"/>
</dbReference>
<gene>
    <name evidence="6" type="ORF">LPB142_08755</name>
</gene>
<feature type="coiled-coil region" evidence="3">
    <location>
        <begin position="116"/>
        <end position="143"/>
    </location>
</feature>
<evidence type="ECO:0000313" key="6">
    <source>
        <dbReference type="EMBL" id="AOZ69390.1"/>
    </source>
</evidence>
<keyword evidence="1" id="KW-0238">DNA-binding</keyword>
<protein>
    <recommendedName>
        <fullName evidence="8">DNA-binding response regulator</fullName>
    </recommendedName>
</protein>
<dbReference type="InterPro" id="IPR001789">
    <property type="entry name" value="Sig_transdc_resp-reg_receiver"/>
</dbReference>
<dbReference type="STRING" id="1850250.LPB142_08755"/>
<dbReference type="EMBL" id="CP017781">
    <property type="protein sequence ID" value="AOZ69390.1"/>
    <property type="molecule type" value="Genomic_DNA"/>
</dbReference>
<dbReference type="GO" id="GO:0006355">
    <property type="term" value="P:regulation of DNA-templated transcription"/>
    <property type="evidence" value="ECO:0007669"/>
    <property type="project" value="TreeGrafter"/>
</dbReference>
<dbReference type="Pfam" id="PF04397">
    <property type="entry name" value="LytTR"/>
    <property type="match status" value="1"/>
</dbReference>
<evidence type="ECO:0000259" key="5">
    <source>
        <dbReference type="PROSITE" id="PS50930"/>
    </source>
</evidence>
<feature type="modified residue" description="4-aspartylphosphate" evidence="2">
    <location>
        <position position="57"/>
    </location>
</feature>
<evidence type="ECO:0000256" key="1">
    <source>
        <dbReference type="ARBA" id="ARBA00023125"/>
    </source>
</evidence>
<dbReference type="SMART" id="SM00448">
    <property type="entry name" value="REC"/>
    <property type="match status" value="1"/>
</dbReference>
<dbReference type="PANTHER" id="PTHR48111:SF69">
    <property type="entry name" value="RESPONSE REGULATOR RECEIVER"/>
    <property type="match status" value="1"/>
</dbReference>
<feature type="domain" description="HTH LytTR-type" evidence="5">
    <location>
        <begin position="157"/>
        <end position="260"/>
    </location>
</feature>
<evidence type="ECO:0000256" key="2">
    <source>
        <dbReference type="PROSITE-ProRule" id="PRU00169"/>
    </source>
</evidence>
<keyword evidence="2" id="KW-0597">Phosphoprotein</keyword>
<dbReference type="PROSITE" id="PS50930">
    <property type="entry name" value="HTH_LYTTR"/>
    <property type="match status" value="1"/>
</dbReference>
<dbReference type="Gene3D" id="2.40.50.1020">
    <property type="entry name" value="LytTr DNA-binding domain"/>
    <property type="match status" value="1"/>
</dbReference>
<dbReference type="SUPFAM" id="SSF52172">
    <property type="entry name" value="CheY-like"/>
    <property type="match status" value="1"/>
</dbReference>
<keyword evidence="7" id="KW-1185">Reference proteome</keyword>
<accession>A0A1D9MC63</accession>
<dbReference type="InterPro" id="IPR039420">
    <property type="entry name" value="WalR-like"/>
</dbReference>
<evidence type="ECO:0008006" key="8">
    <source>
        <dbReference type="Google" id="ProtNLM"/>
    </source>
</evidence>
<dbReference type="GO" id="GO:0000976">
    <property type="term" value="F:transcription cis-regulatory region binding"/>
    <property type="evidence" value="ECO:0007669"/>
    <property type="project" value="TreeGrafter"/>
</dbReference>